<evidence type="ECO:0000313" key="2">
    <source>
        <dbReference type="Proteomes" id="UP000266841"/>
    </source>
</evidence>
<name>K0RWA1_THAOC</name>
<proteinExistence type="predicted"/>
<dbReference type="EMBL" id="AGNL01038464">
    <property type="protein sequence ID" value="EJK53116.1"/>
    <property type="molecule type" value="Genomic_DNA"/>
</dbReference>
<reference evidence="1 2" key="1">
    <citation type="journal article" date="2012" name="Genome Biol.">
        <title>Genome and low-iron response of an oceanic diatom adapted to chronic iron limitation.</title>
        <authorList>
            <person name="Lommer M."/>
            <person name="Specht M."/>
            <person name="Roy A.S."/>
            <person name="Kraemer L."/>
            <person name="Andreson R."/>
            <person name="Gutowska M.A."/>
            <person name="Wolf J."/>
            <person name="Bergner S.V."/>
            <person name="Schilhabel M.B."/>
            <person name="Klostermeier U.C."/>
            <person name="Beiko R.G."/>
            <person name="Rosenstiel P."/>
            <person name="Hippler M."/>
            <person name="Laroche J."/>
        </authorList>
    </citation>
    <scope>NUCLEOTIDE SEQUENCE [LARGE SCALE GENOMIC DNA]</scope>
    <source>
        <strain evidence="1 2">CCMP1005</strain>
    </source>
</reference>
<comment type="caution">
    <text evidence="1">The sequence shown here is derived from an EMBL/GenBank/DDBJ whole genome shotgun (WGS) entry which is preliminary data.</text>
</comment>
<gene>
    <name evidence="1" type="ORF">THAOC_27507</name>
</gene>
<protein>
    <submittedName>
        <fullName evidence="1">Uncharacterized protein</fullName>
    </submittedName>
</protein>
<organism evidence="1 2">
    <name type="scientific">Thalassiosira oceanica</name>
    <name type="common">Marine diatom</name>
    <dbReference type="NCBI Taxonomy" id="159749"/>
    <lineage>
        <taxon>Eukaryota</taxon>
        <taxon>Sar</taxon>
        <taxon>Stramenopiles</taxon>
        <taxon>Ochrophyta</taxon>
        <taxon>Bacillariophyta</taxon>
        <taxon>Coscinodiscophyceae</taxon>
        <taxon>Thalassiosirophycidae</taxon>
        <taxon>Thalassiosirales</taxon>
        <taxon>Thalassiosiraceae</taxon>
        <taxon>Thalassiosira</taxon>
    </lineage>
</organism>
<sequence length="116" mass="12812">MPTRYTIAPYVALEMSARIDELRGNETLFRYLKGLDCSTQGTVILRDFSTSFHGPRCEHGTLALTAGWALFSAGSGTLTLTQEFAVRWSLPGRIPEPPESIRFHVERGGRLVSLVG</sequence>
<dbReference type="AlphaFoldDB" id="K0RWA1"/>
<accession>K0RWA1</accession>
<keyword evidence="2" id="KW-1185">Reference proteome</keyword>
<dbReference type="Proteomes" id="UP000266841">
    <property type="component" value="Unassembled WGS sequence"/>
</dbReference>
<evidence type="ECO:0000313" key="1">
    <source>
        <dbReference type="EMBL" id="EJK53116.1"/>
    </source>
</evidence>